<feature type="region of interest" description="Disordered" evidence="1">
    <location>
        <begin position="672"/>
        <end position="692"/>
    </location>
</feature>
<accession>A0A8E0SA77</accession>
<keyword evidence="3" id="KW-1185">Reference proteome</keyword>
<feature type="compositionally biased region" description="Polar residues" evidence="1">
    <location>
        <begin position="443"/>
        <end position="452"/>
    </location>
</feature>
<feature type="compositionally biased region" description="Basic and acidic residues" evidence="1">
    <location>
        <begin position="639"/>
        <end position="656"/>
    </location>
</feature>
<feature type="compositionally biased region" description="Basic and acidic residues" evidence="1">
    <location>
        <begin position="371"/>
        <end position="392"/>
    </location>
</feature>
<sequence>MRPSSLARQRILTEEELRNLEEANERILMDQVIHTALTLSRTNCVPNPKYVYDEFHHDVRTAQMELTKLVGAKKDLMSSLLQNPAPLSVKSLGHAKNNIEIQLAKFMDLAASAHQLSMQSRIVAPLHHRKHLSKGRHSASMLASIRVAPDAWLHRGDPVRVWENSRLASELLHEWSAETPDGTHATTLPAGCLWLTSPESSPASSSRQEHTSRITLFTGHTVEHQEDIGDGSSTGTEAHNGRTQTSESRSKRKKKTRLNLFTNNKALASRIHLFQQGDIESNQAEQLDELKSGLKPLTDYGDNELRSLATSFISKQFKQTAAHEDTQTEELNYFVQTLNAWNNLRGQLAEAKKASSLRSLSQEALVQPFETKQDKRVRSFDSRPDFDPREESGLQSTEASYIRATEPSVGRNDELVTSFAEPAPRTYRILNDGKAQILERKYSTSTPQTPETVGSEKHARTKMSPGLKVNRRDLMTQISTPYIPTLVHCPKCEMEYEVDLFRSPNELPLATESGMMSGYYQAEPEILIPLSPGIVHSRGRRGDHVVCINPPVKVQQADSMPALSLAHEPKYITGDSSLSSRSRPVESVSKMHKRLGRWNKHRPHSFSSATGGVLTPGLTDTTTSSGFGSLTQTPTLEDSEIRTPQEPGKKNADKIRQKSSKISIFKWGKKRKITPESVSPGTDSVGTEPEPTELKSPLIIQRHSPLHVQTVISHSDSNATLTDQSTPKTVLATPIIRSRSWVQQGTPWGYGPPLHEHWHPSTEYIVTQARPHTAYPQSPSERLRGRASRQRVSSNKVFSSVDSERHMWCDYSPTEQLLDSGIQTDTDIIAGLTQRTPQKAKQTQTLEGKLTQEFCPECQAKSMRPPAVHKSIQSEFHLQQIGVGCDLTKSETVSTSCQVGSDYPSKSEPKQVWDVSCQVGVITKSREIAVDGTEWDDKSNSFGEKPETKVTAVQTESQSRPCLVEDANFRKHKQLMYSVSCQVGQVVRTTGSGPEHLDAVQLLDESIEKFAGPSTSQGVKMIMKPISVMVGKKFQVGKPWTDDSESVNNKDEVILHQKPLDKHETSALDVPASGSSLESVPETFSREIQTAISGPVIPYGQPAFETFVQTDNAEKRKLEGSNELKTTESSEKRISESKHPVICARSNWHIMRGPAKASASTMIGCQTAANEQQTDLKFSDIESVLVRPKQAMISAESQTEITSVCQEKQTSSVSIHAVDQLPKQTTDSAVMVKHDPVEPRSAISTRAKRIQKGSPQLLPKGADGFCQTPVFAPETEPIGKHYVHPGAEHRTRRSPMRRPLFQRLVVNVGLYGDAETNGRRHRSLIDCRHLPQDTAELTSESTESSISDTEGTIEAGPRRSHTHHSSNARCISVPSSSLSMCFHLDQSPKTSRRFRKEKHREADTERTERSLSFDDVRIRDHSWEGASVPISDVQCSGTENSARNGTQFNNCSRTDRNASGARRRIDQWKHRHDCYRYY</sequence>
<gene>
    <name evidence="2" type="ORF">FBUS_06760</name>
</gene>
<feature type="compositionally biased region" description="Low complexity" evidence="1">
    <location>
        <begin position="1334"/>
        <end position="1354"/>
    </location>
</feature>
<organism evidence="2 3">
    <name type="scientific">Fasciolopsis buskii</name>
    <dbReference type="NCBI Taxonomy" id="27845"/>
    <lineage>
        <taxon>Eukaryota</taxon>
        <taxon>Metazoa</taxon>
        <taxon>Spiralia</taxon>
        <taxon>Lophotrochozoa</taxon>
        <taxon>Platyhelminthes</taxon>
        <taxon>Trematoda</taxon>
        <taxon>Digenea</taxon>
        <taxon>Plagiorchiida</taxon>
        <taxon>Echinostomata</taxon>
        <taxon>Echinostomatoidea</taxon>
        <taxon>Fasciolidae</taxon>
        <taxon>Fasciolopsis</taxon>
    </lineage>
</organism>
<feature type="region of interest" description="Disordered" evidence="1">
    <location>
        <begin position="774"/>
        <end position="797"/>
    </location>
</feature>
<dbReference type="Proteomes" id="UP000728185">
    <property type="component" value="Unassembled WGS sequence"/>
</dbReference>
<feature type="region of interest" description="Disordered" evidence="1">
    <location>
        <begin position="1333"/>
        <end position="1369"/>
    </location>
</feature>
<name>A0A8E0SA77_9TREM</name>
<dbReference type="EMBL" id="LUCM01000045">
    <property type="protein sequence ID" value="KAA0201186.1"/>
    <property type="molecule type" value="Genomic_DNA"/>
</dbReference>
<feature type="region of interest" description="Disordered" evidence="1">
    <location>
        <begin position="599"/>
        <end position="657"/>
    </location>
</feature>
<feature type="region of interest" description="Disordered" evidence="1">
    <location>
        <begin position="371"/>
        <end position="407"/>
    </location>
</feature>
<feature type="region of interest" description="Disordered" evidence="1">
    <location>
        <begin position="443"/>
        <end position="463"/>
    </location>
</feature>
<feature type="region of interest" description="Disordered" evidence="1">
    <location>
        <begin position="220"/>
        <end position="256"/>
    </location>
</feature>
<reference evidence="2" key="1">
    <citation type="submission" date="2019-05" db="EMBL/GenBank/DDBJ databases">
        <title>Annotation for the trematode Fasciolopsis buski.</title>
        <authorList>
            <person name="Choi Y.-J."/>
        </authorList>
    </citation>
    <scope>NUCLEOTIDE SEQUENCE</scope>
    <source>
        <strain evidence="2">HT</strain>
        <tissue evidence="2">Whole worm</tissue>
    </source>
</reference>
<dbReference type="OrthoDB" id="6244852at2759"/>
<evidence type="ECO:0000313" key="3">
    <source>
        <dbReference type="Proteomes" id="UP000728185"/>
    </source>
</evidence>
<protein>
    <submittedName>
        <fullName evidence="2">Uncharacterized protein</fullName>
    </submittedName>
</protein>
<proteinExistence type="predicted"/>
<feature type="region of interest" description="Disordered" evidence="1">
    <location>
        <begin position="1113"/>
        <end position="1138"/>
    </location>
</feature>
<evidence type="ECO:0000313" key="2">
    <source>
        <dbReference type="EMBL" id="KAA0201186.1"/>
    </source>
</evidence>
<evidence type="ECO:0000256" key="1">
    <source>
        <dbReference type="SAM" id="MobiDB-lite"/>
    </source>
</evidence>
<comment type="caution">
    <text evidence="2">The sequence shown here is derived from an EMBL/GenBank/DDBJ whole genome shotgun (WGS) entry which is preliminary data.</text>
</comment>
<feature type="compositionally biased region" description="Polar residues" evidence="1">
    <location>
        <begin position="676"/>
        <end position="685"/>
    </location>
</feature>
<feature type="compositionally biased region" description="Polar residues" evidence="1">
    <location>
        <begin position="618"/>
        <end position="636"/>
    </location>
</feature>